<dbReference type="Proteomes" id="UP000614424">
    <property type="component" value="Unassembled WGS sequence"/>
</dbReference>
<accession>A0A8J6NDC2</accession>
<dbReference type="PROSITE" id="PS51918">
    <property type="entry name" value="RADICAL_SAM"/>
    <property type="match status" value="1"/>
</dbReference>
<evidence type="ECO:0000256" key="5">
    <source>
        <dbReference type="ARBA" id="ARBA00023014"/>
    </source>
</evidence>
<dbReference type="SUPFAM" id="SSF102114">
    <property type="entry name" value="Radical SAM enzymes"/>
    <property type="match status" value="1"/>
</dbReference>
<keyword evidence="5" id="KW-0411">Iron-sulfur</keyword>
<dbReference type="EMBL" id="JACNJZ010000053">
    <property type="protein sequence ID" value="MBC8316764.1"/>
    <property type="molecule type" value="Genomic_DNA"/>
</dbReference>
<evidence type="ECO:0000259" key="6">
    <source>
        <dbReference type="PROSITE" id="PS51918"/>
    </source>
</evidence>
<evidence type="ECO:0000256" key="3">
    <source>
        <dbReference type="ARBA" id="ARBA00022723"/>
    </source>
</evidence>
<dbReference type="InterPro" id="IPR007197">
    <property type="entry name" value="rSAM"/>
</dbReference>
<sequence length="288" mass="32297">MHYEGNIIRPPSEADSIILQVTVGCSHNKCIFCGAYKNILFNIKSDEIINKDIKFAAQYCRRQNTVFLADGDALIIPQKRLIDIFSRIREKLTWVKRIRLYGNAKSILRKSPEDLADLKQLGLDRIYMGLESGSDSVLTFLKKGSNAEKMIEGGKRVREAGIFLSVTVLLGIAGRENSEEHAISTGKVLSAMQPNQIAALTLMLLPNTEIYTLEKENKFTLLNSRELLAELRILVDHITSRGQFHTNHASNYLPINGRLPKDKDAILAKIDQALAGNFSLTPEYLRAL</sequence>
<dbReference type="PANTHER" id="PTHR43409">
    <property type="entry name" value="ANAEROBIC MAGNESIUM-PROTOPORPHYRIN IX MONOMETHYL ESTER CYCLASE-RELATED"/>
    <property type="match status" value="1"/>
</dbReference>
<dbReference type="InterPro" id="IPR058240">
    <property type="entry name" value="rSAM_sf"/>
</dbReference>
<feature type="domain" description="Radical SAM core" evidence="6">
    <location>
        <begin position="9"/>
        <end position="239"/>
    </location>
</feature>
<reference evidence="7 8" key="1">
    <citation type="submission" date="2020-08" db="EMBL/GenBank/DDBJ databases">
        <title>Bridging the membrane lipid divide: bacteria of the FCB group superphylum have the potential to synthesize archaeal ether lipids.</title>
        <authorList>
            <person name="Villanueva L."/>
            <person name="Von Meijenfeldt F.A.B."/>
            <person name="Westbye A.B."/>
            <person name="Yadav S."/>
            <person name="Hopmans E.C."/>
            <person name="Dutilh B.E."/>
            <person name="Sinninghe Damste J.S."/>
        </authorList>
    </citation>
    <scope>NUCLEOTIDE SEQUENCE [LARGE SCALE GENOMIC DNA]</scope>
    <source>
        <strain evidence="7">NIOZ-UU47</strain>
    </source>
</reference>
<dbReference type="GO" id="GO:0046872">
    <property type="term" value="F:metal ion binding"/>
    <property type="evidence" value="ECO:0007669"/>
    <property type="project" value="UniProtKB-KW"/>
</dbReference>
<dbReference type="CDD" id="cd01335">
    <property type="entry name" value="Radical_SAM"/>
    <property type="match status" value="1"/>
</dbReference>
<protein>
    <submittedName>
        <fullName evidence="7">Radical SAM protein</fullName>
    </submittedName>
</protein>
<name>A0A8J6NDC2_9BACT</name>
<dbReference type="GO" id="GO:0003824">
    <property type="term" value="F:catalytic activity"/>
    <property type="evidence" value="ECO:0007669"/>
    <property type="project" value="InterPro"/>
</dbReference>
<evidence type="ECO:0000313" key="7">
    <source>
        <dbReference type="EMBL" id="MBC8316764.1"/>
    </source>
</evidence>
<evidence type="ECO:0000256" key="1">
    <source>
        <dbReference type="ARBA" id="ARBA00001966"/>
    </source>
</evidence>
<evidence type="ECO:0000256" key="4">
    <source>
        <dbReference type="ARBA" id="ARBA00023004"/>
    </source>
</evidence>
<dbReference type="SFLD" id="SFLDG01082">
    <property type="entry name" value="B12-binding_domain_containing"/>
    <property type="match status" value="1"/>
</dbReference>
<dbReference type="SFLD" id="SFLDG01095">
    <property type="entry name" value="Uncharacterised_Radical_SAM_Su"/>
    <property type="match status" value="1"/>
</dbReference>
<organism evidence="7 8">
    <name type="scientific">Candidatus Desulfobia pelagia</name>
    <dbReference type="NCBI Taxonomy" id="2841692"/>
    <lineage>
        <taxon>Bacteria</taxon>
        <taxon>Pseudomonadati</taxon>
        <taxon>Thermodesulfobacteriota</taxon>
        <taxon>Desulfobulbia</taxon>
        <taxon>Desulfobulbales</taxon>
        <taxon>Desulfobulbaceae</taxon>
        <taxon>Candidatus Desulfobia</taxon>
    </lineage>
</organism>
<keyword evidence="3" id="KW-0479">Metal-binding</keyword>
<dbReference type="InterPro" id="IPR051198">
    <property type="entry name" value="BchE-like"/>
</dbReference>
<evidence type="ECO:0000313" key="8">
    <source>
        <dbReference type="Proteomes" id="UP000614424"/>
    </source>
</evidence>
<proteinExistence type="predicted"/>
<dbReference type="Pfam" id="PF04055">
    <property type="entry name" value="Radical_SAM"/>
    <property type="match status" value="1"/>
</dbReference>
<dbReference type="PANTHER" id="PTHR43409:SF4">
    <property type="entry name" value="RADICAL SAM SUPERFAMILY PROTEIN"/>
    <property type="match status" value="1"/>
</dbReference>
<comment type="cofactor">
    <cofactor evidence="1">
        <name>[4Fe-4S] cluster</name>
        <dbReference type="ChEBI" id="CHEBI:49883"/>
    </cofactor>
</comment>
<dbReference type="InterPro" id="IPR006638">
    <property type="entry name" value="Elp3/MiaA/NifB-like_rSAM"/>
</dbReference>
<dbReference type="SFLD" id="SFLDS00029">
    <property type="entry name" value="Radical_SAM"/>
    <property type="match status" value="1"/>
</dbReference>
<dbReference type="SMART" id="SM00729">
    <property type="entry name" value="Elp3"/>
    <property type="match status" value="1"/>
</dbReference>
<comment type="caution">
    <text evidence="7">The sequence shown here is derived from an EMBL/GenBank/DDBJ whole genome shotgun (WGS) entry which is preliminary data.</text>
</comment>
<keyword evidence="4" id="KW-0408">Iron</keyword>
<dbReference type="AlphaFoldDB" id="A0A8J6NDC2"/>
<evidence type="ECO:0000256" key="2">
    <source>
        <dbReference type="ARBA" id="ARBA00022691"/>
    </source>
</evidence>
<dbReference type="GO" id="GO:0051536">
    <property type="term" value="F:iron-sulfur cluster binding"/>
    <property type="evidence" value="ECO:0007669"/>
    <property type="project" value="UniProtKB-KW"/>
</dbReference>
<keyword evidence="2" id="KW-0949">S-adenosyl-L-methionine</keyword>
<dbReference type="InterPro" id="IPR013785">
    <property type="entry name" value="Aldolase_TIM"/>
</dbReference>
<gene>
    <name evidence="7" type="ORF">H8E41_02590</name>
</gene>
<dbReference type="Gene3D" id="3.20.20.70">
    <property type="entry name" value="Aldolase class I"/>
    <property type="match status" value="1"/>
</dbReference>